<reference evidence="2 4" key="1">
    <citation type="journal article" date="2016" name="Genome Announc.">
        <title>Complete Genome Sequence of the Amino Acid-Fermenting Clostridium propionicum X2 (DSM 1682).</title>
        <authorList>
            <person name="Poehlein A."/>
            <person name="Schlien K."/>
            <person name="Chowdhury N.P."/>
            <person name="Gottschalk G."/>
            <person name="Buckel W."/>
            <person name="Daniel R."/>
        </authorList>
    </citation>
    <scope>NUCLEOTIDE SEQUENCE [LARGE SCALE GENOMIC DNA]</scope>
    <source>
        <strain evidence="2 4">X2</strain>
    </source>
</reference>
<proteinExistence type="predicted"/>
<feature type="transmembrane region" description="Helical" evidence="1">
    <location>
        <begin position="109"/>
        <end position="134"/>
    </location>
</feature>
<dbReference type="EMBL" id="FQUA01000007">
    <property type="protein sequence ID" value="SHE80781.1"/>
    <property type="molecule type" value="Genomic_DNA"/>
</dbReference>
<organism evidence="3 5">
    <name type="scientific">Anaerotignum propionicum DSM 1682</name>
    <dbReference type="NCBI Taxonomy" id="991789"/>
    <lineage>
        <taxon>Bacteria</taxon>
        <taxon>Bacillati</taxon>
        <taxon>Bacillota</taxon>
        <taxon>Clostridia</taxon>
        <taxon>Lachnospirales</taxon>
        <taxon>Anaerotignaceae</taxon>
        <taxon>Anaerotignum</taxon>
    </lineage>
</organism>
<dbReference type="RefSeq" id="WP_066047519.1">
    <property type="nucleotide sequence ID" value="NZ_CP014223.1"/>
</dbReference>
<gene>
    <name evidence="2" type="ORF">CPRO_04950</name>
    <name evidence="3" type="ORF">SAMN02745151_01878</name>
</gene>
<dbReference type="Proteomes" id="UP000068026">
    <property type="component" value="Chromosome"/>
</dbReference>
<dbReference type="EMBL" id="CP014223">
    <property type="protein sequence ID" value="AMJ40103.1"/>
    <property type="molecule type" value="Genomic_DNA"/>
</dbReference>
<accession>A0A110A743</accession>
<evidence type="ECO:0000313" key="4">
    <source>
        <dbReference type="Proteomes" id="UP000068026"/>
    </source>
</evidence>
<dbReference type="PANTHER" id="PTHR43471:SF12">
    <property type="entry name" value="HYPOTHETICAL MEMBRANE PROTEIN, CONSERVED"/>
    <property type="match status" value="1"/>
</dbReference>
<reference evidence="3" key="3">
    <citation type="submission" date="2016-11" db="EMBL/GenBank/DDBJ databases">
        <authorList>
            <person name="Varghese N."/>
            <person name="Submissions S."/>
        </authorList>
    </citation>
    <scope>NUCLEOTIDE SEQUENCE</scope>
    <source>
        <strain evidence="3">DSM 1682</strain>
    </source>
</reference>
<feature type="transmembrane region" description="Helical" evidence="1">
    <location>
        <begin position="140"/>
        <end position="162"/>
    </location>
</feature>
<dbReference type="Proteomes" id="UP000184204">
    <property type="component" value="Unassembled WGS sequence"/>
</dbReference>
<dbReference type="PANTHER" id="PTHR43471">
    <property type="entry name" value="ABC TRANSPORTER PERMEASE"/>
    <property type="match status" value="1"/>
</dbReference>
<reference evidence="4" key="2">
    <citation type="submission" date="2016-01" db="EMBL/GenBank/DDBJ databases">
        <authorList>
            <person name="Poehlein A."/>
            <person name="Schlien K."/>
            <person name="Gottschalk G."/>
            <person name="Buckel W."/>
            <person name="Daniel R."/>
        </authorList>
    </citation>
    <scope>NUCLEOTIDE SEQUENCE [LARGE SCALE GENOMIC DNA]</scope>
    <source>
        <strain evidence="4">X2</strain>
    </source>
</reference>
<keyword evidence="1" id="KW-0812">Transmembrane</keyword>
<dbReference type="GO" id="GO:0005886">
    <property type="term" value="C:plasma membrane"/>
    <property type="evidence" value="ECO:0007669"/>
    <property type="project" value="UniProtKB-SubCell"/>
</dbReference>
<keyword evidence="1" id="KW-0472">Membrane</keyword>
<feature type="transmembrane region" description="Helical" evidence="1">
    <location>
        <begin position="257"/>
        <end position="279"/>
    </location>
</feature>
<name>A0A110A743_ANAPI</name>
<dbReference type="AlphaFoldDB" id="A0A110A743"/>
<keyword evidence="1" id="KW-1133">Transmembrane helix</keyword>
<dbReference type="GO" id="GO:0140359">
    <property type="term" value="F:ABC-type transporter activity"/>
    <property type="evidence" value="ECO:0007669"/>
    <property type="project" value="InterPro"/>
</dbReference>
<protein>
    <submittedName>
        <fullName evidence="2">ABC-2 family transporter protein</fullName>
    </submittedName>
    <submittedName>
        <fullName evidence="3">ABC-2 type transporter</fullName>
    </submittedName>
</protein>
<reference evidence="5" key="4">
    <citation type="submission" date="2016-11" db="EMBL/GenBank/DDBJ databases">
        <authorList>
            <person name="Jaros S."/>
            <person name="Januszkiewicz K."/>
            <person name="Wedrychowicz H."/>
        </authorList>
    </citation>
    <scope>NUCLEOTIDE SEQUENCE [LARGE SCALE GENOMIC DNA]</scope>
    <source>
        <strain evidence="5">DSM 1682</strain>
    </source>
</reference>
<feature type="transmembrane region" description="Helical" evidence="1">
    <location>
        <begin position="174"/>
        <end position="196"/>
    </location>
</feature>
<evidence type="ECO:0000313" key="5">
    <source>
        <dbReference type="Proteomes" id="UP000184204"/>
    </source>
</evidence>
<keyword evidence="4" id="KW-1185">Reference proteome</keyword>
<feature type="transmembrane region" description="Helical" evidence="1">
    <location>
        <begin position="55"/>
        <end position="79"/>
    </location>
</feature>
<evidence type="ECO:0000313" key="2">
    <source>
        <dbReference type="EMBL" id="AMJ40103.1"/>
    </source>
</evidence>
<sequence length="301" mass="33274">MMNPVLRREAITSLRGWKNYAVLTFYLLMMTLGAGVFFYASVFQSYRFSFDPQNIVYLYVTLAAIQMALIVLSVPALTAGSISGERERQTLDLLLVTKLSPFSIVTGKLLSSMAFVLLLIVSTLPVFSIVFYFGSLGISSLLMMIGFTLTTAYMLGGISVFFSCIYKRTVVSIMLVYIVTGVLCFGTLLMVLLPMATRGYGQLSSTATLIKLIPNPGVGFFSLIDHQIGTSIVDNVFFNNINGTKRSFVLWASGNLWVLHMAFQVVIGSIFVVLAAGLINPVREHKQRDKVTKTKKKKSEE</sequence>
<dbReference type="KEGG" id="cpro:CPRO_04950"/>
<dbReference type="OrthoDB" id="9815855at2"/>
<evidence type="ECO:0000313" key="3">
    <source>
        <dbReference type="EMBL" id="SHE80781.1"/>
    </source>
</evidence>
<evidence type="ECO:0000256" key="1">
    <source>
        <dbReference type="SAM" id="Phobius"/>
    </source>
</evidence>
<feature type="transmembrane region" description="Helical" evidence="1">
    <location>
        <begin position="20"/>
        <end position="43"/>
    </location>
</feature>